<dbReference type="PROSITE" id="PS50240">
    <property type="entry name" value="TRYPSIN_DOM"/>
    <property type="match status" value="2"/>
</dbReference>
<sequence length="483" mass="54234">MKPYVSWLALIVLVFWQDGMAQLLDGNCIVSLRFRIAGGHNTPQGTTPWMALISNATHHDLCGGTLIHSRFILTAAHCIKDNKQLFVRLGLYDRSCPASRCTEVANFNVIKSISHPQFDFLYFKNDIGILKLDRQVVYNARIRPICIFLGDEFNSLSIHNFSAYGWGETNRGSLSSVLQTIHLSRREGKCDFIDLDSETQICAGDDKGDTCTGDSGGPLVANITYGRYVHRTQIGIDSFGSTYCNSNGVYTNVWSFRQWIKDTIWEESLLDKDCSDTRLKSGSIRQPWAVYILPSYAKGALITKRFVLTVAINLPADIQKIKVAALGGETFSVVSVHNHPQFTDDRILTNNIALLKLDKSVQSSDFFAPICFSSRLQKSVNTLTFLTVFIRSWEYLGLKQENATIVDRKTCGITIQMTVEDNQICVNKTSADFNSNGEIFGVDDRLNHKFILHGIKSFHKNGVVILTNIQSYADWIRKIVDVN</sequence>
<organism evidence="13 14">
    <name type="scientific">Drosophila gunungcola</name>
    <name type="common">fruit fly</name>
    <dbReference type="NCBI Taxonomy" id="103775"/>
    <lineage>
        <taxon>Eukaryota</taxon>
        <taxon>Metazoa</taxon>
        <taxon>Ecdysozoa</taxon>
        <taxon>Arthropoda</taxon>
        <taxon>Hexapoda</taxon>
        <taxon>Insecta</taxon>
        <taxon>Pterygota</taxon>
        <taxon>Neoptera</taxon>
        <taxon>Endopterygota</taxon>
        <taxon>Diptera</taxon>
        <taxon>Brachycera</taxon>
        <taxon>Muscomorpha</taxon>
        <taxon>Ephydroidea</taxon>
        <taxon>Drosophilidae</taxon>
        <taxon>Drosophila</taxon>
        <taxon>Sophophora</taxon>
    </lineage>
</organism>
<evidence type="ECO:0000256" key="6">
    <source>
        <dbReference type="ARBA" id="ARBA00022825"/>
    </source>
</evidence>
<keyword evidence="3 10" id="KW-0645">Protease</keyword>
<evidence type="ECO:0000259" key="12">
    <source>
        <dbReference type="PROSITE" id="PS50240"/>
    </source>
</evidence>
<dbReference type="Gene3D" id="2.40.10.10">
    <property type="entry name" value="Trypsin-like serine proteases"/>
    <property type="match status" value="3"/>
</dbReference>
<keyword evidence="5 10" id="KW-0378">Hydrolase</keyword>
<dbReference type="GO" id="GO:0006508">
    <property type="term" value="P:proteolysis"/>
    <property type="evidence" value="ECO:0007669"/>
    <property type="project" value="UniProtKB-KW"/>
</dbReference>
<evidence type="ECO:0000256" key="5">
    <source>
        <dbReference type="ARBA" id="ARBA00022801"/>
    </source>
</evidence>
<dbReference type="PANTHER" id="PTHR24256">
    <property type="entry name" value="TRYPTASE-RELATED"/>
    <property type="match status" value="1"/>
</dbReference>
<name>A0A9P9YU32_9MUSC</name>
<comment type="caution">
    <text evidence="13">The sequence shown here is derived from an EMBL/GenBank/DDBJ whole genome shotgun (WGS) entry which is preliminary data.</text>
</comment>
<evidence type="ECO:0000256" key="2">
    <source>
        <dbReference type="ARBA" id="ARBA00022525"/>
    </source>
</evidence>
<evidence type="ECO:0000256" key="9">
    <source>
        <dbReference type="ARBA" id="ARBA00024195"/>
    </source>
</evidence>
<dbReference type="GO" id="GO:0005576">
    <property type="term" value="C:extracellular region"/>
    <property type="evidence" value="ECO:0007669"/>
    <property type="project" value="UniProtKB-SubCell"/>
</dbReference>
<feature type="domain" description="Peptidase S1" evidence="12">
    <location>
        <begin position="36"/>
        <end position="265"/>
    </location>
</feature>
<keyword evidence="7" id="KW-0865">Zymogen</keyword>
<dbReference type="Pfam" id="PF00089">
    <property type="entry name" value="Trypsin"/>
    <property type="match status" value="2"/>
</dbReference>
<dbReference type="PROSITE" id="PS00134">
    <property type="entry name" value="TRYPSIN_HIS"/>
    <property type="match status" value="1"/>
</dbReference>
<keyword evidence="8" id="KW-1015">Disulfide bond</keyword>
<dbReference type="SMART" id="SM00020">
    <property type="entry name" value="Tryp_SPc"/>
    <property type="match status" value="1"/>
</dbReference>
<dbReference type="PROSITE" id="PS00135">
    <property type="entry name" value="TRYPSIN_SER"/>
    <property type="match status" value="1"/>
</dbReference>
<dbReference type="EMBL" id="JAMKOV010000002">
    <property type="protein sequence ID" value="KAI8043164.1"/>
    <property type="molecule type" value="Genomic_DNA"/>
</dbReference>
<feature type="chain" id="PRO_5040350238" description="Peptidase S1 domain-containing protein" evidence="11">
    <location>
        <begin position="22"/>
        <end position="483"/>
    </location>
</feature>
<evidence type="ECO:0000256" key="7">
    <source>
        <dbReference type="ARBA" id="ARBA00023145"/>
    </source>
</evidence>
<comment type="similarity">
    <text evidence="9">Belongs to the peptidase S1 family. CLIP subfamily.</text>
</comment>
<dbReference type="SUPFAM" id="SSF50494">
    <property type="entry name" value="Trypsin-like serine proteases"/>
    <property type="match status" value="2"/>
</dbReference>
<dbReference type="InterPro" id="IPR001254">
    <property type="entry name" value="Trypsin_dom"/>
</dbReference>
<evidence type="ECO:0000313" key="13">
    <source>
        <dbReference type="EMBL" id="KAI8043164.1"/>
    </source>
</evidence>
<feature type="domain" description="Peptidase S1" evidence="12">
    <location>
        <begin position="287"/>
        <end position="481"/>
    </location>
</feature>
<dbReference type="FunFam" id="2.40.10.10:FF:000146">
    <property type="entry name" value="Serine protease 53"/>
    <property type="match status" value="1"/>
</dbReference>
<dbReference type="InterPro" id="IPR043504">
    <property type="entry name" value="Peptidase_S1_PA_chymotrypsin"/>
</dbReference>
<comment type="subcellular location">
    <subcellularLocation>
        <location evidence="1">Secreted</location>
    </subcellularLocation>
</comment>
<dbReference type="InterPro" id="IPR051487">
    <property type="entry name" value="Ser/Thr_Proteases_Immune/Dev"/>
</dbReference>
<dbReference type="AlphaFoldDB" id="A0A9P9YU32"/>
<accession>A0A9P9YU32</accession>
<evidence type="ECO:0000256" key="10">
    <source>
        <dbReference type="RuleBase" id="RU363034"/>
    </source>
</evidence>
<dbReference type="InterPro" id="IPR018114">
    <property type="entry name" value="TRYPSIN_HIS"/>
</dbReference>
<dbReference type="InterPro" id="IPR009003">
    <property type="entry name" value="Peptidase_S1_PA"/>
</dbReference>
<dbReference type="PRINTS" id="PR00722">
    <property type="entry name" value="CHYMOTRYPSIN"/>
</dbReference>
<gene>
    <name evidence="13" type="ORF">M5D96_004491</name>
</gene>
<dbReference type="Proteomes" id="UP001059596">
    <property type="component" value="Unassembled WGS sequence"/>
</dbReference>
<evidence type="ECO:0000256" key="11">
    <source>
        <dbReference type="SAM" id="SignalP"/>
    </source>
</evidence>
<dbReference type="OrthoDB" id="7868230at2759"/>
<dbReference type="InterPro" id="IPR033116">
    <property type="entry name" value="TRYPSIN_SER"/>
</dbReference>
<dbReference type="GO" id="GO:0004252">
    <property type="term" value="F:serine-type endopeptidase activity"/>
    <property type="evidence" value="ECO:0007669"/>
    <property type="project" value="InterPro"/>
</dbReference>
<dbReference type="CDD" id="cd00190">
    <property type="entry name" value="Tryp_SPc"/>
    <property type="match status" value="1"/>
</dbReference>
<keyword evidence="14" id="KW-1185">Reference proteome</keyword>
<evidence type="ECO:0000256" key="8">
    <source>
        <dbReference type="ARBA" id="ARBA00023157"/>
    </source>
</evidence>
<keyword evidence="4 11" id="KW-0732">Signal</keyword>
<reference evidence="13" key="1">
    <citation type="journal article" date="2023" name="Genome Biol. Evol.">
        <title>Long-read-based Genome Assembly of Drosophila gunungcola Reveals Fewer Chemosensory Genes in Flower-breeding Species.</title>
        <authorList>
            <person name="Negi A."/>
            <person name="Liao B.Y."/>
            <person name="Yeh S.D."/>
        </authorList>
    </citation>
    <scope>NUCLEOTIDE SEQUENCE</scope>
    <source>
        <strain evidence="13">Sukarami</strain>
    </source>
</reference>
<feature type="signal peptide" evidence="11">
    <location>
        <begin position="1"/>
        <end position="21"/>
    </location>
</feature>
<evidence type="ECO:0000256" key="4">
    <source>
        <dbReference type="ARBA" id="ARBA00022729"/>
    </source>
</evidence>
<proteinExistence type="inferred from homology"/>
<evidence type="ECO:0000256" key="3">
    <source>
        <dbReference type="ARBA" id="ARBA00022670"/>
    </source>
</evidence>
<evidence type="ECO:0000313" key="14">
    <source>
        <dbReference type="Proteomes" id="UP001059596"/>
    </source>
</evidence>
<keyword evidence="2" id="KW-0964">Secreted</keyword>
<evidence type="ECO:0000256" key="1">
    <source>
        <dbReference type="ARBA" id="ARBA00004613"/>
    </source>
</evidence>
<keyword evidence="6 10" id="KW-0720">Serine protease</keyword>
<protein>
    <recommendedName>
        <fullName evidence="12">Peptidase S1 domain-containing protein</fullName>
    </recommendedName>
</protein>
<dbReference type="InterPro" id="IPR001314">
    <property type="entry name" value="Peptidase_S1A"/>
</dbReference>